<reference evidence="1 2" key="2">
    <citation type="journal article" date="2022" name="Mol. Ecol. Resour.">
        <title>The genomes of chicory, endive, great burdock and yacon provide insights into Asteraceae paleo-polyploidization history and plant inulin production.</title>
        <authorList>
            <person name="Fan W."/>
            <person name="Wang S."/>
            <person name="Wang H."/>
            <person name="Wang A."/>
            <person name="Jiang F."/>
            <person name="Liu H."/>
            <person name="Zhao H."/>
            <person name="Xu D."/>
            <person name="Zhang Y."/>
        </authorList>
    </citation>
    <scope>NUCLEOTIDE SEQUENCE [LARGE SCALE GENOMIC DNA]</scope>
    <source>
        <strain evidence="2">cv. Niubang</strain>
    </source>
</reference>
<gene>
    <name evidence="1" type="ORF">L6452_06248</name>
</gene>
<evidence type="ECO:0000313" key="2">
    <source>
        <dbReference type="Proteomes" id="UP001055879"/>
    </source>
</evidence>
<organism evidence="1 2">
    <name type="scientific">Arctium lappa</name>
    <name type="common">Greater burdock</name>
    <name type="synonym">Lappa major</name>
    <dbReference type="NCBI Taxonomy" id="4217"/>
    <lineage>
        <taxon>Eukaryota</taxon>
        <taxon>Viridiplantae</taxon>
        <taxon>Streptophyta</taxon>
        <taxon>Embryophyta</taxon>
        <taxon>Tracheophyta</taxon>
        <taxon>Spermatophyta</taxon>
        <taxon>Magnoliopsida</taxon>
        <taxon>eudicotyledons</taxon>
        <taxon>Gunneridae</taxon>
        <taxon>Pentapetalae</taxon>
        <taxon>asterids</taxon>
        <taxon>campanulids</taxon>
        <taxon>Asterales</taxon>
        <taxon>Asteraceae</taxon>
        <taxon>Carduoideae</taxon>
        <taxon>Cardueae</taxon>
        <taxon>Arctiinae</taxon>
        <taxon>Arctium</taxon>
    </lineage>
</organism>
<accession>A0ACB9EIK9</accession>
<dbReference type="Proteomes" id="UP001055879">
    <property type="component" value="Linkage Group LG02"/>
</dbReference>
<sequence length="803" mass="90774">MCEASTKEVPATAFVFGYNLVVKGYGNQCQTEEAIETQLNDAQSRLADIQRAEMVYTRSKLKLNKPHNKTLYPPTTTNIFKTLISALESLEGIKSQLLKSSYYLLIQLSSKQQLCLGKGADLNELFIKTNDGEVRLSLRDVYTLSNFLFKYLQRRLKQLHSSKHDVSTSQSLELEELNLLIRCCMVTLTFRVPQQHLLESGRILLLIFKKLSLLEVAGSHGNVDLKRSHSCQCMYIGEKSSDSFAKVASLSSLELFEPCVPSITAILEVLIDELVVHSQLRKYLHIVDSFSSPDDRLFKHGASSGDFGVMMEMICSHFLLTISGEGALQEFLSRITWVHSNNSKSLEISAIAARTLLQNPILLSSPKLLQAHIVSLVSDVISVCIDIERMTSDPRLIDSYLSVFESSVILYTQHMSILKTEKHSTDTRDSLVNIHNESSHPSFELFIAPAKWQKLNQMITTLNNSWNSNLRRKFFKRESDLVASSIEYIHQSLCILDIECRDEVLWFLRCMLMRAANDVNNIELPLNSDASLQDICLLASLLMLISNSLIQAVWCVRYGSDQPKSLKDLSLCKEYDFIVGIIKCFKEFSIRLPIQKFSYNMMEETHSTSHKESRLMLLHFLGLLSLSFDSGLDFLVKSCISVIMALTNLFILEEGNIHALMSLVGPSSLPSEGSLVIYKEAPLSQYPTLRMAAKFQEIRTLYVSNASGANDSMVTEDVGSVAVSMDCVEETCSGETYLKMRLKGSCGVDDFDDLADFVECKKGKDYVGWLKSRDKFRERKLSKGVKRRWEKKKQAWRSMKGKT</sequence>
<protein>
    <submittedName>
        <fullName evidence="1">Uncharacterized protein</fullName>
    </submittedName>
</protein>
<proteinExistence type="predicted"/>
<name>A0ACB9EIK9_ARCLA</name>
<keyword evidence="2" id="KW-1185">Reference proteome</keyword>
<comment type="caution">
    <text evidence="1">The sequence shown here is derived from an EMBL/GenBank/DDBJ whole genome shotgun (WGS) entry which is preliminary data.</text>
</comment>
<dbReference type="EMBL" id="CM042048">
    <property type="protein sequence ID" value="KAI3758677.1"/>
    <property type="molecule type" value="Genomic_DNA"/>
</dbReference>
<evidence type="ECO:0000313" key="1">
    <source>
        <dbReference type="EMBL" id="KAI3758677.1"/>
    </source>
</evidence>
<reference evidence="2" key="1">
    <citation type="journal article" date="2022" name="Mol. Ecol. Resour.">
        <title>The genomes of chicory, endive, great burdock and yacon provide insights into Asteraceae palaeo-polyploidization history and plant inulin production.</title>
        <authorList>
            <person name="Fan W."/>
            <person name="Wang S."/>
            <person name="Wang H."/>
            <person name="Wang A."/>
            <person name="Jiang F."/>
            <person name="Liu H."/>
            <person name="Zhao H."/>
            <person name="Xu D."/>
            <person name="Zhang Y."/>
        </authorList>
    </citation>
    <scope>NUCLEOTIDE SEQUENCE [LARGE SCALE GENOMIC DNA]</scope>
    <source>
        <strain evidence="2">cv. Niubang</strain>
    </source>
</reference>